<name>A0A1I8AKS2_9BILA</name>
<keyword evidence="2" id="KW-1185">Reference proteome</keyword>
<protein>
    <submittedName>
        <fullName evidence="3">Uncharacterized protein</fullName>
    </submittedName>
</protein>
<organism evidence="2 3">
    <name type="scientific">Steinernema glaseri</name>
    <dbReference type="NCBI Taxonomy" id="37863"/>
    <lineage>
        <taxon>Eukaryota</taxon>
        <taxon>Metazoa</taxon>
        <taxon>Ecdysozoa</taxon>
        <taxon>Nematoda</taxon>
        <taxon>Chromadorea</taxon>
        <taxon>Rhabditida</taxon>
        <taxon>Tylenchina</taxon>
        <taxon>Panagrolaimomorpha</taxon>
        <taxon>Strongyloidoidea</taxon>
        <taxon>Steinernematidae</taxon>
        <taxon>Steinernema</taxon>
    </lineage>
</organism>
<dbReference type="Proteomes" id="UP000095287">
    <property type="component" value="Unplaced"/>
</dbReference>
<evidence type="ECO:0000256" key="1">
    <source>
        <dbReference type="SAM" id="MobiDB-lite"/>
    </source>
</evidence>
<accession>A0A1I8AKS2</accession>
<dbReference type="AlphaFoldDB" id="A0A1I8AKS2"/>
<proteinExistence type="predicted"/>
<reference evidence="3" key="1">
    <citation type="submission" date="2016-11" db="UniProtKB">
        <authorList>
            <consortium name="WormBaseParasite"/>
        </authorList>
    </citation>
    <scope>IDENTIFICATION</scope>
</reference>
<evidence type="ECO:0000313" key="3">
    <source>
        <dbReference type="WBParaSite" id="L893_g6751.t1"/>
    </source>
</evidence>
<evidence type="ECO:0000313" key="2">
    <source>
        <dbReference type="Proteomes" id="UP000095287"/>
    </source>
</evidence>
<sequence length="199" mass="22502">MSRPRKGRRVNRYQICVSNRRYIGRRSGEAEEEDVIGGGRRSGIESDIGEGQAEGREATPKNRSITVGRRSKNDKNGEEEVVEVYGEAVEGSGEEGAEEEWIRLVGVFMMIEQFYGPNQGTINPFDFGLWTNDRVLQLLGHENTWLPLVFGRKKQNGDMCPKNSDIGMNQNRSGFHLADRLAEEGDSERKVDTWHTLNV</sequence>
<feature type="region of interest" description="Disordered" evidence="1">
    <location>
        <begin position="26"/>
        <end position="75"/>
    </location>
</feature>
<dbReference type="WBParaSite" id="L893_g6751.t1">
    <property type="protein sequence ID" value="L893_g6751.t1"/>
    <property type="gene ID" value="L893_g6751"/>
</dbReference>